<dbReference type="SUPFAM" id="SSF47781">
    <property type="entry name" value="RuvA domain 2-like"/>
    <property type="match status" value="1"/>
</dbReference>
<dbReference type="InterPro" id="IPR013783">
    <property type="entry name" value="Ig-like_fold"/>
</dbReference>
<gene>
    <name evidence="3" type="ORF">A2758_00135</name>
</gene>
<dbReference type="InterPro" id="IPR022409">
    <property type="entry name" value="PKD/Chitinase_dom"/>
</dbReference>
<dbReference type="InterPro" id="IPR036415">
    <property type="entry name" value="Lamin_tail_dom_sf"/>
</dbReference>
<dbReference type="AlphaFoldDB" id="A0A1G2T2K2"/>
<feature type="coiled-coil region" evidence="1">
    <location>
        <begin position="288"/>
        <end position="315"/>
    </location>
</feature>
<dbReference type="Proteomes" id="UP000178612">
    <property type="component" value="Unassembled WGS sequence"/>
</dbReference>
<dbReference type="Gene3D" id="2.60.40.10">
    <property type="entry name" value="Immunoglobulins"/>
    <property type="match status" value="1"/>
</dbReference>
<dbReference type="SMART" id="SM00089">
    <property type="entry name" value="PKD"/>
    <property type="match status" value="1"/>
</dbReference>
<evidence type="ECO:0000313" key="4">
    <source>
        <dbReference type="Proteomes" id="UP000178612"/>
    </source>
</evidence>
<dbReference type="SUPFAM" id="SSF49299">
    <property type="entry name" value="PKD domain"/>
    <property type="match status" value="1"/>
</dbReference>
<dbReference type="CDD" id="cd00146">
    <property type="entry name" value="PKD"/>
    <property type="match status" value="1"/>
</dbReference>
<dbReference type="PANTHER" id="PTHR21180">
    <property type="entry name" value="ENDONUCLEASE/EXONUCLEASE/PHOSPHATASE FAMILY DOMAIN-CONTAINING PROTEIN 1"/>
    <property type="match status" value="1"/>
</dbReference>
<dbReference type="GO" id="GO:0015628">
    <property type="term" value="P:protein secretion by the type II secretion system"/>
    <property type="evidence" value="ECO:0007669"/>
    <property type="project" value="TreeGrafter"/>
</dbReference>
<dbReference type="InterPro" id="IPR003583">
    <property type="entry name" value="Hlx-hairpin-Hlx_DNA-bd_motif"/>
</dbReference>
<dbReference type="PROSITE" id="PS50093">
    <property type="entry name" value="PKD"/>
    <property type="match status" value="1"/>
</dbReference>
<dbReference type="NCBIfam" id="TIGR00426">
    <property type="entry name" value="competence protein ComEA helix-hairpin-helix repeat region"/>
    <property type="match status" value="1"/>
</dbReference>
<comment type="caution">
    <text evidence="3">The sequence shown here is derived from an EMBL/GenBank/DDBJ whole genome shotgun (WGS) entry which is preliminary data.</text>
</comment>
<dbReference type="Pfam" id="PF18911">
    <property type="entry name" value="PKD_4"/>
    <property type="match status" value="1"/>
</dbReference>
<dbReference type="InterPro" id="IPR004509">
    <property type="entry name" value="Competence_ComEA_HhH"/>
</dbReference>
<protein>
    <recommendedName>
        <fullName evidence="2">PKD domain-containing protein</fullName>
    </recommendedName>
</protein>
<feature type="domain" description="PKD" evidence="2">
    <location>
        <begin position="169"/>
        <end position="224"/>
    </location>
</feature>
<proteinExistence type="predicted"/>
<evidence type="ECO:0000313" key="3">
    <source>
        <dbReference type="EMBL" id="OHA91516.1"/>
    </source>
</evidence>
<dbReference type="InterPro" id="IPR035986">
    <property type="entry name" value="PKD_dom_sf"/>
</dbReference>
<sequence length="364" mass="39285">MRFFDKTFFKFLLVFVLILAISLAVINYASAALVNINTASQTELETLNGIGPSKAQAIIDYRNTNGSFKKIEDIKNVSGIGDVTYNNIKDYITVGDSSAATVGGTGGGFTTVNYSLQPTISTHYSSSPATSSTSELNISVSAGRERLSSVKSPIEFKAETNLLDSRENSFRWNFGDGGLSYGKLVTHAYEYPGEYVVVLNASTPKGNFVSRTKVTIIEPEVSIVYADSEKVQLKNDSTYEINLYGKALVAGEETYIFPPDTILSAKQTLFLSSAVTGLKSGNMAVINTGEKDKEISRIQNELSRLENQLASMQKPDATASVAQQRGVVQGVTIAAATTTATETQVAAAAKSGWFATLKKFFLRK</sequence>
<reference evidence="3 4" key="1">
    <citation type="journal article" date="2016" name="Nat. Commun.">
        <title>Thousands of microbial genomes shed light on interconnected biogeochemical processes in an aquifer system.</title>
        <authorList>
            <person name="Anantharaman K."/>
            <person name="Brown C.T."/>
            <person name="Hug L.A."/>
            <person name="Sharon I."/>
            <person name="Castelle C.J."/>
            <person name="Probst A.J."/>
            <person name="Thomas B.C."/>
            <person name="Singh A."/>
            <person name="Wilkins M.J."/>
            <person name="Karaoz U."/>
            <person name="Brodie E.L."/>
            <person name="Williams K.H."/>
            <person name="Hubbard S.S."/>
            <person name="Banfield J.F."/>
        </authorList>
    </citation>
    <scope>NUCLEOTIDE SEQUENCE [LARGE SCALE GENOMIC DNA]</scope>
</reference>
<name>A0A1G2T2K2_9BACT</name>
<dbReference type="InterPro" id="IPR010994">
    <property type="entry name" value="RuvA_2-like"/>
</dbReference>
<organism evidence="3 4">
    <name type="scientific">Candidatus Zambryskibacteria bacterium RIFCSPHIGHO2_01_FULL_49_18</name>
    <dbReference type="NCBI Taxonomy" id="1802740"/>
    <lineage>
        <taxon>Bacteria</taxon>
        <taxon>Candidatus Zambryskiibacteriota</taxon>
    </lineage>
</organism>
<keyword evidence="1" id="KW-0175">Coiled coil</keyword>
<evidence type="ECO:0000256" key="1">
    <source>
        <dbReference type="SAM" id="Coils"/>
    </source>
</evidence>
<dbReference type="SMART" id="SM00278">
    <property type="entry name" value="HhH1"/>
    <property type="match status" value="2"/>
</dbReference>
<dbReference type="GO" id="GO:0006281">
    <property type="term" value="P:DNA repair"/>
    <property type="evidence" value="ECO:0007669"/>
    <property type="project" value="InterPro"/>
</dbReference>
<dbReference type="GO" id="GO:0015627">
    <property type="term" value="C:type II protein secretion system complex"/>
    <property type="evidence" value="ECO:0007669"/>
    <property type="project" value="TreeGrafter"/>
</dbReference>
<accession>A0A1G2T2K2</accession>
<dbReference type="Gene3D" id="1.10.150.280">
    <property type="entry name" value="AF1531-like domain"/>
    <property type="match status" value="1"/>
</dbReference>
<dbReference type="GO" id="GO:0003677">
    <property type="term" value="F:DNA binding"/>
    <property type="evidence" value="ECO:0007669"/>
    <property type="project" value="InterPro"/>
</dbReference>
<dbReference type="PANTHER" id="PTHR21180:SF32">
    <property type="entry name" value="ENDONUCLEASE_EXONUCLEASE_PHOSPHATASE FAMILY DOMAIN-CONTAINING PROTEIN 1"/>
    <property type="match status" value="1"/>
</dbReference>
<dbReference type="InterPro" id="IPR000601">
    <property type="entry name" value="PKD_dom"/>
</dbReference>
<dbReference type="InterPro" id="IPR051675">
    <property type="entry name" value="Endo/Exo/Phosphatase_dom_1"/>
</dbReference>
<evidence type="ECO:0000259" key="2">
    <source>
        <dbReference type="PROSITE" id="PS50093"/>
    </source>
</evidence>
<dbReference type="EMBL" id="MHVJ01000011">
    <property type="protein sequence ID" value="OHA91516.1"/>
    <property type="molecule type" value="Genomic_DNA"/>
</dbReference>
<dbReference type="Pfam" id="PF12836">
    <property type="entry name" value="HHH_3"/>
    <property type="match status" value="1"/>
</dbReference>
<dbReference type="SUPFAM" id="SSF74853">
    <property type="entry name" value="Lamin A/C globular tail domain"/>
    <property type="match status" value="1"/>
</dbReference>